<dbReference type="PANTHER" id="PTHR46796">
    <property type="entry name" value="HTH-TYPE TRANSCRIPTIONAL ACTIVATOR RHAS-RELATED"/>
    <property type="match status" value="1"/>
</dbReference>
<feature type="domain" description="HTH araC/xylS-type" evidence="4">
    <location>
        <begin position="148"/>
        <end position="247"/>
    </location>
</feature>
<accession>A0A0F6W3E4</accession>
<dbReference type="EMBL" id="CP011125">
    <property type="protein sequence ID" value="AKF06398.1"/>
    <property type="molecule type" value="Genomic_DNA"/>
</dbReference>
<dbReference type="PROSITE" id="PS01124">
    <property type="entry name" value="HTH_ARAC_FAMILY_2"/>
    <property type="match status" value="1"/>
</dbReference>
<dbReference type="InterPro" id="IPR009057">
    <property type="entry name" value="Homeodomain-like_sf"/>
</dbReference>
<dbReference type="GO" id="GO:0043565">
    <property type="term" value="F:sequence-specific DNA binding"/>
    <property type="evidence" value="ECO:0007669"/>
    <property type="project" value="InterPro"/>
</dbReference>
<dbReference type="InterPro" id="IPR018060">
    <property type="entry name" value="HTH_AraC"/>
</dbReference>
<dbReference type="Gene3D" id="1.10.10.60">
    <property type="entry name" value="Homeodomain-like"/>
    <property type="match status" value="1"/>
</dbReference>
<dbReference type="Proteomes" id="UP000034883">
    <property type="component" value="Chromosome"/>
</dbReference>
<keyword evidence="6" id="KW-1185">Reference proteome</keyword>
<evidence type="ECO:0000256" key="1">
    <source>
        <dbReference type="ARBA" id="ARBA00023015"/>
    </source>
</evidence>
<reference evidence="5" key="1">
    <citation type="submission" date="2015-03" db="EMBL/GenBank/DDBJ databases">
        <title>Genome assembly of Sandaracinus amylolyticus DSM 53668.</title>
        <authorList>
            <person name="Sharma G."/>
            <person name="Subramanian S."/>
        </authorList>
    </citation>
    <scope>NUCLEOTIDE SEQUENCE [LARGE SCALE GENOMIC DNA]</scope>
    <source>
        <strain evidence="5">DSM 53668</strain>
    </source>
</reference>
<keyword evidence="3" id="KW-0804">Transcription</keyword>
<dbReference type="KEGG" id="samy:DB32_003547"/>
<evidence type="ECO:0000256" key="3">
    <source>
        <dbReference type="ARBA" id="ARBA00023163"/>
    </source>
</evidence>
<protein>
    <submittedName>
        <fullName evidence="5">Transcriptional regulator, AraC family protein</fullName>
    </submittedName>
</protein>
<evidence type="ECO:0000259" key="4">
    <source>
        <dbReference type="PROSITE" id="PS01124"/>
    </source>
</evidence>
<dbReference type="RefSeq" id="WP_053233577.1">
    <property type="nucleotide sequence ID" value="NZ_CP011125.1"/>
</dbReference>
<dbReference type="InterPro" id="IPR050204">
    <property type="entry name" value="AraC_XylS_family_regulators"/>
</dbReference>
<dbReference type="SMART" id="SM00342">
    <property type="entry name" value="HTH_ARAC"/>
    <property type="match status" value="1"/>
</dbReference>
<dbReference type="STRING" id="927083.DB32_003547"/>
<keyword evidence="1" id="KW-0805">Transcription regulation</keyword>
<gene>
    <name evidence="5" type="ORF">DB32_003547</name>
</gene>
<name>A0A0F6W3E4_9BACT</name>
<dbReference type="GO" id="GO:0003700">
    <property type="term" value="F:DNA-binding transcription factor activity"/>
    <property type="evidence" value="ECO:0007669"/>
    <property type="project" value="InterPro"/>
</dbReference>
<sequence length="250" mass="26828">MGSRFAPRAALRNRVATIDVIASDAPEVEIPPSTHVVLGLQFRGRVHAEEGPLTLAGVTGLQHRVRRYAYEPGTGSVLVRFTPTGASCVGVPVGELTGRSVALDALLPRARVAEVTERLAEAVDDPARVAVVEDLIAGLHAARDPLVSAALALIERGADPGDAPLVSRLATTLRTSERQLERRFAAVVGLSPRRYASLRRFERALSAASAGTRLTEVALDAGYYDQAHFNRDLRRFLGTSPGAWLRGRAR</sequence>
<dbReference type="SUPFAM" id="SSF46689">
    <property type="entry name" value="Homeodomain-like"/>
    <property type="match status" value="1"/>
</dbReference>
<dbReference type="OrthoDB" id="112032at2"/>
<evidence type="ECO:0000256" key="2">
    <source>
        <dbReference type="ARBA" id="ARBA00023125"/>
    </source>
</evidence>
<keyword evidence="2" id="KW-0238">DNA-binding</keyword>
<dbReference type="PANTHER" id="PTHR46796:SF15">
    <property type="entry name" value="BLL1074 PROTEIN"/>
    <property type="match status" value="1"/>
</dbReference>
<dbReference type="Pfam" id="PF12833">
    <property type="entry name" value="HTH_18"/>
    <property type="match status" value="1"/>
</dbReference>
<dbReference type="AlphaFoldDB" id="A0A0F6W3E4"/>
<evidence type="ECO:0000313" key="6">
    <source>
        <dbReference type="Proteomes" id="UP000034883"/>
    </source>
</evidence>
<proteinExistence type="predicted"/>
<organism evidence="5 6">
    <name type="scientific">Sandaracinus amylolyticus</name>
    <dbReference type="NCBI Taxonomy" id="927083"/>
    <lineage>
        <taxon>Bacteria</taxon>
        <taxon>Pseudomonadati</taxon>
        <taxon>Myxococcota</taxon>
        <taxon>Polyangia</taxon>
        <taxon>Polyangiales</taxon>
        <taxon>Sandaracinaceae</taxon>
        <taxon>Sandaracinus</taxon>
    </lineage>
</organism>
<evidence type="ECO:0000313" key="5">
    <source>
        <dbReference type="EMBL" id="AKF06398.1"/>
    </source>
</evidence>